<feature type="compositionally biased region" description="Polar residues" evidence="1">
    <location>
        <begin position="229"/>
        <end position="282"/>
    </location>
</feature>
<gene>
    <name evidence="2" type="ORF">PhCBS80983_g05072</name>
</gene>
<evidence type="ECO:0000256" key="1">
    <source>
        <dbReference type="SAM" id="MobiDB-lite"/>
    </source>
</evidence>
<reference evidence="2 3" key="1">
    <citation type="journal article" date="2019" name="Sci. Rep.">
        <title>Comparative genomics of chytrid fungi reveal insights into the obligate biotrophic and pathogenic lifestyle of Synchytrium endobioticum.</title>
        <authorList>
            <person name="van de Vossenberg B.T.L.H."/>
            <person name="Warris S."/>
            <person name="Nguyen H.D.T."/>
            <person name="van Gent-Pelzer M.P.E."/>
            <person name="Joly D.L."/>
            <person name="van de Geest H.C."/>
            <person name="Bonants P.J.M."/>
            <person name="Smith D.S."/>
            <person name="Levesque C.A."/>
            <person name="van der Lee T.A.J."/>
        </authorList>
    </citation>
    <scope>NUCLEOTIDE SEQUENCE [LARGE SCALE GENOMIC DNA]</scope>
    <source>
        <strain evidence="2 3">CBS 809.83</strain>
    </source>
</reference>
<evidence type="ECO:0000313" key="2">
    <source>
        <dbReference type="EMBL" id="TPX55751.1"/>
    </source>
</evidence>
<feature type="compositionally biased region" description="Polar residues" evidence="1">
    <location>
        <begin position="390"/>
        <end position="400"/>
    </location>
</feature>
<organism evidence="2 3">
    <name type="scientific">Powellomyces hirtus</name>
    <dbReference type="NCBI Taxonomy" id="109895"/>
    <lineage>
        <taxon>Eukaryota</taxon>
        <taxon>Fungi</taxon>
        <taxon>Fungi incertae sedis</taxon>
        <taxon>Chytridiomycota</taxon>
        <taxon>Chytridiomycota incertae sedis</taxon>
        <taxon>Chytridiomycetes</taxon>
        <taxon>Spizellomycetales</taxon>
        <taxon>Powellomycetaceae</taxon>
        <taxon>Powellomyces</taxon>
    </lineage>
</organism>
<sequence length="423" mass="44612">MNSPHENGSDVSPQTDMDCCPSTASNGHAKVTRPNDRDDAAAATTGALNFRPDVQGDTPYTQLLNDSPSLYMHSALQPCSTSDGNDSWELDLHQRDPLAEPDSFVGFQNVSDGGLAALDAVDGPAPEPMDLTSATAAPDQSASKATPARERPTRLGHVSMAATRPLEAALRTANVTTSDRLLTFTSALASIRSSRSSNNGHDDVLDHPVPAPLSSSTDVPNVEGPTAAASMSSFRSNTPSSTPGDNNTGLISTSLEGKSDQGNASPTGTRASISTTNLTTEPSRAPSVSAPNSVFATRKRKSDVAMPPSLEDDIEEYDTQPFVLSSIARQLVQPATPVASKVSQDPDQDELMSIDTRVSAHSAFSLAMRARVEGPTRNVRVKQEPEQDGVSASNDTSDMADSNAGPRTYILPDLTQYLRLPPL</sequence>
<accession>A0A507DW79</accession>
<keyword evidence="3" id="KW-1185">Reference proteome</keyword>
<feature type="compositionally biased region" description="Polar residues" evidence="1">
    <location>
        <begin position="1"/>
        <end position="15"/>
    </location>
</feature>
<feature type="region of interest" description="Disordered" evidence="1">
    <location>
        <begin position="375"/>
        <end position="408"/>
    </location>
</feature>
<proteinExistence type="predicted"/>
<feature type="compositionally biased region" description="Polar residues" evidence="1">
    <location>
        <begin position="132"/>
        <end position="144"/>
    </location>
</feature>
<feature type="region of interest" description="Disordered" evidence="1">
    <location>
        <begin position="193"/>
        <end position="292"/>
    </location>
</feature>
<name>A0A507DW79_9FUNG</name>
<evidence type="ECO:0000313" key="3">
    <source>
        <dbReference type="Proteomes" id="UP000318582"/>
    </source>
</evidence>
<protein>
    <submittedName>
        <fullName evidence="2">Uncharacterized protein</fullName>
    </submittedName>
</protein>
<feature type="region of interest" description="Disordered" evidence="1">
    <location>
        <begin position="1"/>
        <end position="58"/>
    </location>
</feature>
<dbReference type="AlphaFoldDB" id="A0A507DW79"/>
<dbReference type="Proteomes" id="UP000318582">
    <property type="component" value="Unassembled WGS sequence"/>
</dbReference>
<comment type="caution">
    <text evidence="2">The sequence shown here is derived from an EMBL/GenBank/DDBJ whole genome shotgun (WGS) entry which is preliminary data.</text>
</comment>
<feature type="region of interest" description="Disordered" evidence="1">
    <location>
        <begin position="122"/>
        <end position="156"/>
    </location>
</feature>
<dbReference type="EMBL" id="QEAQ01000097">
    <property type="protein sequence ID" value="TPX55751.1"/>
    <property type="molecule type" value="Genomic_DNA"/>
</dbReference>